<dbReference type="EMBL" id="JH993046">
    <property type="protein sequence ID" value="EKX38692.1"/>
    <property type="molecule type" value="Genomic_DNA"/>
</dbReference>
<dbReference type="Gene3D" id="2.60.120.10">
    <property type="entry name" value="Jelly Rolls"/>
    <property type="match status" value="1"/>
</dbReference>
<dbReference type="KEGG" id="gtt:GUITHDRAFT_154657"/>
<dbReference type="HOGENOM" id="CLU_941505_0_0_1"/>
<evidence type="ECO:0000313" key="4">
    <source>
        <dbReference type="Proteomes" id="UP000011087"/>
    </source>
</evidence>
<evidence type="ECO:0000313" key="3">
    <source>
        <dbReference type="EnsemblProtists" id="EKX38692"/>
    </source>
</evidence>
<evidence type="ECO:0000313" key="2">
    <source>
        <dbReference type="EMBL" id="EKX38692.1"/>
    </source>
</evidence>
<keyword evidence="4" id="KW-1185">Reference proteome</keyword>
<feature type="domain" description="Cyclic nucleotide-binding" evidence="1">
    <location>
        <begin position="59"/>
        <end position="171"/>
    </location>
</feature>
<reference evidence="3" key="3">
    <citation type="submission" date="2016-03" db="UniProtKB">
        <authorList>
            <consortium name="EnsemblProtists"/>
        </authorList>
    </citation>
    <scope>IDENTIFICATION</scope>
</reference>
<evidence type="ECO:0000259" key="1">
    <source>
        <dbReference type="PROSITE" id="PS50042"/>
    </source>
</evidence>
<reference evidence="4" key="2">
    <citation type="submission" date="2012-11" db="EMBL/GenBank/DDBJ databases">
        <authorList>
            <person name="Kuo A."/>
            <person name="Curtis B.A."/>
            <person name="Tanifuji G."/>
            <person name="Burki F."/>
            <person name="Gruber A."/>
            <person name="Irimia M."/>
            <person name="Maruyama S."/>
            <person name="Arias M.C."/>
            <person name="Ball S.G."/>
            <person name="Gile G.H."/>
            <person name="Hirakawa Y."/>
            <person name="Hopkins J.F."/>
            <person name="Rensing S.A."/>
            <person name="Schmutz J."/>
            <person name="Symeonidi A."/>
            <person name="Elias M."/>
            <person name="Eveleigh R.J."/>
            <person name="Herman E.K."/>
            <person name="Klute M.J."/>
            <person name="Nakayama T."/>
            <person name="Obornik M."/>
            <person name="Reyes-Prieto A."/>
            <person name="Armbrust E.V."/>
            <person name="Aves S.J."/>
            <person name="Beiko R.G."/>
            <person name="Coutinho P."/>
            <person name="Dacks J.B."/>
            <person name="Durnford D.G."/>
            <person name="Fast N.M."/>
            <person name="Green B.R."/>
            <person name="Grisdale C."/>
            <person name="Hempe F."/>
            <person name="Henrissat B."/>
            <person name="Hoppner M.P."/>
            <person name="Ishida K.-I."/>
            <person name="Kim E."/>
            <person name="Koreny L."/>
            <person name="Kroth P.G."/>
            <person name="Liu Y."/>
            <person name="Malik S.-B."/>
            <person name="Maier U.G."/>
            <person name="McRose D."/>
            <person name="Mock T."/>
            <person name="Neilson J.A."/>
            <person name="Onodera N.T."/>
            <person name="Poole A.M."/>
            <person name="Pritham E.J."/>
            <person name="Richards T.A."/>
            <person name="Rocap G."/>
            <person name="Roy S.W."/>
            <person name="Sarai C."/>
            <person name="Schaack S."/>
            <person name="Shirato S."/>
            <person name="Slamovits C.H."/>
            <person name="Spencer D.F."/>
            <person name="Suzuki S."/>
            <person name="Worden A.Z."/>
            <person name="Zauner S."/>
            <person name="Barry K."/>
            <person name="Bell C."/>
            <person name="Bharti A.K."/>
            <person name="Crow J.A."/>
            <person name="Grimwood J."/>
            <person name="Kramer R."/>
            <person name="Lindquist E."/>
            <person name="Lucas S."/>
            <person name="Salamov A."/>
            <person name="McFadden G.I."/>
            <person name="Lane C.E."/>
            <person name="Keeling P.J."/>
            <person name="Gray M.W."/>
            <person name="Grigoriev I.V."/>
            <person name="Archibald J.M."/>
        </authorList>
    </citation>
    <scope>NUCLEOTIDE SEQUENCE</scope>
    <source>
        <strain evidence="4">CCMP2712</strain>
    </source>
</reference>
<dbReference type="PROSITE" id="PS50042">
    <property type="entry name" value="CNMP_BINDING_3"/>
    <property type="match status" value="1"/>
</dbReference>
<dbReference type="InterPro" id="IPR014710">
    <property type="entry name" value="RmlC-like_jellyroll"/>
</dbReference>
<dbReference type="AlphaFoldDB" id="L1IRH0"/>
<dbReference type="SUPFAM" id="SSF51206">
    <property type="entry name" value="cAMP-binding domain-like"/>
    <property type="match status" value="1"/>
</dbReference>
<protein>
    <recommendedName>
        <fullName evidence="1">Cyclic nucleotide-binding domain-containing protein</fullName>
    </recommendedName>
</protein>
<name>L1IRH0_GUITC</name>
<dbReference type="RefSeq" id="XP_005825672.1">
    <property type="nucleotide sequence ID" value="XM_005825615.1"/>
</dbReference>
<dbReference type="Proteomes" id="UP000011087">
    <property type="component" value="Unassembled WGS sequence"/>
</dbReference>
<dbReference type="EnsemblProtists" id="EKX38692">
    <property type="protein sequence ID" value="EKX38692"/>
    <property type="gene ID" value="GUITHDRAFT_154657"/>
</dbReference>
<dbReference type="PaxDb" id="55529-EKX38692"/>
<accession>L1IRH0</accession>
<sequence>MEIHSLYNLGFMTDAPAALQNIATAPVQIKEKKSESRAVSKKRRTHVLNLIKYFSKFSLFDGVSAFAKSKVAAHMTRVCLPTGTLLFSSEDMGASIFLVLKGKVLCNEAGRRKMAKPFNMVGMEVLCSAAQSRSKNAEAAEVSACRRFTTAVTATDCELLVLSLKDLVPIVRLCKDLGDNVHRMACDFVRRLAAHGSAEARKCYETILLGLHEDGPKREEIIVQKRNAMQSERLQSMRRLVAAANDQWAALRLKDSCPGRSSRFELSAESSSHLTFPCCYPNSLFCSVNSPFNFVV</sequence>
<dbReference type="CDD" id="cd00038">
    <property type="entry name" value="CAP_ED"/>
    <property type="match status" value="1"/>
</dbReference>
<dbReference type="GeneID" id="17295409"/>
<proteinExistence type="predicted"/>
<organism evidence="2">
    <name type="scientific">Guillardia theta (strain CCMP2712)</name>
    <name type="common">Cryptophyte</name>
    <dbReference type="NCBI Taxonomy" id="905079"/>
    <lineage>
        <taxon>Eukaryota</taxon>
        <taxon>Cryptophyceae</taxon>
        <taxon>Pyrenomonadales</taxon>
        <taxon>Geminigeraceae</taxon>
        <taxon>Guillardia</taxon>
    </lineage>
</organism>
<reference evidence="2 4" key="1">
    <citation type="journal article" date="2012" name="Nature">
        <title>Algal genomes reveal evolutionary mosaicism and the fate of nucleomorphs.</title>
        <authorList>
            <consortium name="DOE Joint Genome Institute"/>
            <person name="Curtis B.A."/>
            <person name="Tanifuji G."/>
            <person name="Burki F."/>
            <person name="Gruber A."/>
            <person name="Irimia M."/>
            <person name="Maruyama S."/>
            <person name="Arias M.C."/>
            <person name="Ball S.G."/>
            <person name="Gile G.H."/>
            <person name="Hirakawa Y."/>
            <person name="Hopkins J.F."/>
            <person name="Kuo A."/>
            <person name="Rensing S.A."/>
            <person name="Schmutz J."/>
            <person name="Symeonidi A."/>
            <person name="Elias M."/>
            <person name="Eveleigh R.J."/>
            <person name="Herman E.K."/>
            <person name="Klute M.J."/>
            <person name="Nakayama T."/>
            <person name="Obornik M."/>
            <person name="Reyes-Prieto A."/>
            <person name="Armbrust E.V."/>
            <person name="Aves S.J."/>
            <person name="Beiko R.G."/>
            <person name="Coutinho P."/>
            <person name="Dacks J.B."/>
            <person name="Durnford D.G."/>
            <person name="Fast N.M."/>
            <person name="Green B.R."/>
            <person name="Grisdale C.J."/>
            <person name="Hempel F."/>
            <person name="Henrissat B."/>
            <person name="Hoppner M.P."/>
            <person name="Ishida K."/>
            <person name="Kim E."/>
            <person name="Koreny L."/>
            <person name="Kroth P.G."/>
            <person name="Liu Y."/>
            <person name="Malik S.B."/>
            <person name="Maier U.G."/>
            <person name="McRose D."/>
            <person name="Mock T."/>
            <person name="Neilson J.A."/>
            <person name="Onodera N.T."/>
            <person name="Poole A.M."/>
            <person name="Pritham E.J."/>
            <person name="Richards T.A."/>
            <person name="Rocap G."/>
            <person name="Roy S.W."/>
            <person name="Sarai C."/>
            <person name="Schaack S."/>
            <person name="Shirato S."/>
            <person name="Slamovits C.H."/>
            <person name="Spencer D.F."/>
            <person name="Suzuki S."/>
            <person name="Worden A.Z."/>
            <person name="Zauner S."/>
            <person name="Barry K."/>
            <person name="Bell C."/>
            <person name="Bharti A.K."/>
            <person name="Crow J.A."/>
            <person name="Grimwood J."/>
            <person name="Kramer R."/>
            <person name="Lindquist E."/>
            <person name="Lucas S."/>
            <person name="Salamov A."/>
            <person name="McFadden G.I."/>
            <person name="Lane C.E."/>
            <person name="Keeling P.J."/>
            <person name="Gray M.W."/>
            <person name="Grigoriev I.V."/>
            <person name="Archibald J.M."/>
        </authorList>
    </citation>
    <scope>NUCLEOTIDE SEQUENCE</scope>
    <source>
        <strain evidence="2 4">CCMP2712</strain>
    </source>
</reference>
<dbReference type="InterPro" id="IPR000595">
    <property type="entry name" value="cNMP-bd_dom"/>
</dbReference>
<gene>
    <name evidence="2" type="ORF">GUITHDRAFT_154657</name>
</gene>
<dbReference type="InterPro" id="IPR018490">
    <property type="entry name" value="cNMP-bd_dom_sf"/>
</dbReference>